<organism evidence="4 5">
    <name type="scientific">Paenibacillus peoriae</name>
    <dbReference type="NCBI Taxonomy" id="59893"/>
    <lineage>
        <taxon>Bacteria</taxon>
        <taxon>Bacillati</taxon>
        <taxon>Bacillota</taxon>
        <taxon>Bacilli</taxon>
        <taxon>Bacillales</taxon>
        <taxon>Paenibacillaceae</taxon>
        <taxon>Paenibacillus</taxon>
    </lineage>
</organism>
<evidence type="ECO:0000313" key="5">
    <source>
        <dbReference type="Proteomes" id="UP000516384"/>
    </source>
</evidence>
<dbReference type="Pfam" id="PF07972">
    <property type="entry name" value="Flavodoxin_NdrI"/>
    <property type="match status" value="1"/>
</dbReference>
<dbReference type="GO" id="GO:0010181">
    <property type="term" value="F:FMN binding"/>
    <property type="evidence" value="ECO:0007669"/>
    <property type="project" value="InterPro"/>
</dbReference>
<evidence type="ECO:0000256" key="2">
    <source>
        <dbReference type="ARBA" id="ARBA00009942"/>
    </source>
</evidence>
<dbReference type="InterPro" id="IPR029039">
    <property type="entry name" value="Flavoprotein-like_sf"/>
</dbReference>
<dbReference type="Proteomes" id="UP000516384">
    <property type="component" value="Plasmid pPlas1"/>
</dbReference>
<comment type="similarity">
    <text evidence="2 3">Belongs to the NrdI family.</text>
</comment>
<sequence length="119" mass="12953">MLIVYASKTGNVQRFVRKTGFQAVRISEALRVTVPFVLVTYTTGIGKVPSEVMSFLSRNHKYLQGVAASGNRNWGGLFGVSADIISQNYSVPVISKFEMSGTPAEVASFIQEVSKIESC</sequence>
<reference evidence="4 5" key="1">
    <citation type="submission" date="2020-09" db="EMBL/GenBank/DDBJ databases">
        <title>Characterization of Paenibacillus peoriae strain ZF390 with broad-spectrum antimicrobial activity as a potential biocontrol agent.</title>
        <authorList>
            <person name="Li L."/>
            <person name="Zhao Y."/>
            <person name="Li B."/>
            <person name="Xie X."/>
        </authorList>
    </citation>
    <scope>NUCLEOTIDE SEQUENCE [LARGE SCALE GENOMIC DNA]</scope>
    <source>
        <strain evidence="4 5">ZF390</strain>
        <plasmid evidence="4 5">pPlas1</plasmid>
    </source>
</reference>
<dbReference type="PANTHER" id="PTHR37297">
    <property type="entry name" value="PROTEIN NRDI"/>
    <property type="match status" value="1"/>
</dbReference>
<geneLocation type="plasmid" evidence="4 5">
    <name>pPlas1</name>
</geneLocation>
<dbReference type="PIRSF" id="PIRSF005087">
    <property type="entry name" value="NrdI"/>
    <property type="match status" value="1"/>
</dbReference>
<dbReference type="AlphaFoldDB" id="A0A7H0YH93"/>
<dbReference type="InterPro" id="IPR020852">
    <property type="entry name" value="RNR_Ib_NrdI_bac"/>
</dbReference>
<evidence type="ECO:0000313" key="4">
    <source>
        <dbReference type="EMBL" id="QNR70451.1"/>
    </source>
</evidence>
<proteinExistence type="inferred from homology"/>
<dbReference type="Gene3D" id="3.40.50.360">
    <property type="match status" value="1"/>
</dbReference>
<dbReference type="NCBIfam" id="TIGR00333">
    <property type="entry name" value="nrdI"/>
    <property type="match status" value="1"/>
</dbReference>
<accession>A0A7H0YH93</accession>
<dbReference type="RefSeq" id="WP_190299758.1">
    <property type="nucleotide sequence ID" value="NZ_CP061173.1"/>
</dbReference>
<dbReference type="HAMAP" id="MF_00128">
    <property type="entry name" value="NrdI"/>
    <property type="match status" value="1"/>
</dbReference>
<dbReference type="InterPro" id="IPR004465">
    <property type="entry name" value="RNR_NrdI"/>
</dbReference>
<evidence type="ECO:0000256" key="3">
    <source>
        <dbReference type="HAMAP-Rule" id="MF_00128"/>
    </source>
</evidence>
<protein>
    <recommendedName>
        <fullName evidence="3">Protein NrdI</fullName>
    </recommendedName>
</protein>
<keyword evidence="4" id="KW-0614">Plasmid</keyword>
<dbReference type="SUPFAM" id="SSF52218">
    <property type="entry name" value="Flavoproteins"/>
    <property type="match status" value="1"/>
</dbReference>
<comment type="function">
    <text evidence="1 3">Probably involved in ribonucleotide reductase function.</text>
</comment>
<dbReference type="PANTHER" id="PTHR37297:SF1">
    <property type="entry name" value="PROTEIN NRDI"/>
    <property type="match status" value="1"/>
</dbReference>
<evidence type="ECO:0000256" key="1">
    <source>
        <dbReference type="ARBA" id="ARBA00003999"/>
    </source>
</evidence>
<gene>
    <name evidence="3 4" type="primary">nrdI</name>
    <name evidence="4" type="ORF">IAQ67_28485</name>
</gene>
<dbReference type="EMBL" id="CP061173">
    <property type="protein sequence ID" value="QNR70451.1"/>
    <property type="molecule type" value="Genomic_DNA"/>
</dbReference>
<name>A0A7H0YH93_9BACL</name>